<evidence type="ECO:0000313" key="2">
    <source>
        <dbReference type="EMBL" id="MFC3550749.1"/>
    </source>
</evidence>
<protein>
    <recommendedName>
        <fullName evidence="4">Type 1 fimbrial protein</fullName>
    </recommendedName>
</protein>
<feature type="chain" id="PRO_5046123631" description="Type 1 fimbrial protein" evidence="1">
    <location>
        <begin position="24"/>
        <end position="107"/>
    </location>
</feature>
<evidence type="ECO:0000256" key="1">
    <source>
        <dbReference type="SAM" id="SignalP"/>
    </source>
</evidence>
<dbReference type="RefSeq" id="WP_386758483.1">
    <property type="nucleotide sequence ID" value="NZ_JBHRXK010000002.1"/>
</dbReference>
<feature type="signal peptide" evidence="1">
    <location>
        <begin position="1"/>
        <end position="23"/>
    </location>
</feature>
<reference evidence="3" key="1">
    <citation type="journal article" date="2019" name="Int. J. Syst. Evol. Microbiol.">
        <title>The Global Catalogue of Microorganisms (GCM) 10K type strain sequencing project: providing services to taxonomists for standard genome sequencing and annotation.</title>
        <authorList>
            <consortium name="The Broad Institute Genomics Platform"/>
            <consortium name="The Broad Institute Genome Sequencing Center for Infectious Disease"/>
            <person name="Wu L."/>
            <person name="Ma J."/>
        </authorList>
    </citation>
    <scope>NUCLEOTIDE SEQUENCE [LARGE SCALE GENOMIC DNA]</scope>
    <source>
        <strain evidence="3">KCTC 42875</strain>
    </source>
</reference>
<dbReference type="EMBL" id="JBHRXK010000002">
    <property type="protein sequence ID" value="MFC3550749.1"/>
    <property type="molecule type" value="Genomic_DNA"/>
</dbReference>
<keyword evidence="3" id="KW-1185">Reference proteome</keyword>
<accession>A0ABV7RPG8</accession>
<organism evidence="2 3">
    <name type="scientific">Lysobacter cavernae</name>
    <dbReference type="NCBI Taxonomy" id="1685901"/>
    <lineage>
        <taxon>Bacteria</taxon>
        <taxon>Pseudomonadati</taxon>
        <taxon>Pseudomonadota</taxon>
        <taxon>Gammaproteobacteria</taxon>
        <taxon>Lysobacterales</taxon>
        <taxon>Lysobacteraceae</taxon>
        <taxon>Lysobacter</taxon>
    </lineage>
</organism>
<gene>
    <name evidence="2" type="ORF">ACFOLC_06920</name>
</gene>
<dbReference type="Proteomes" id="UP001595740">
    <property type="component" value="Unassembled WGS sequence"/>
</dbReference>
<proteinExistence type="predicted"/>
<evidence type="ECO:0008006" key="4">
    <source>
        <dbReference type="Google" id="ProtNLM"/>
    </source>
</evidence>
<sequence length="107" mass="10999">MGRLGATAGILLWALAVSPAAQANDGRISFHGSVVVPTCGPALGVPAARALPHSTQARCPDTSASTHYSLRVEPAASALPGSQLISYHDNYLRAAGTSAWLATQVYD</sequence>
<keyword evidence="1" id="KW-0732">Signal</keyword>
<name>A0ABV7RPG8_9GAMM</name>
<comment type="caution">
    <text evidence="2">The sequence shown here is derived from an EMBL/GenBank/DDBJ whole genome shotgun (WGS) entry which is preliminary data.</text>
</comment>
<evidence type="ECO:0000313" key="3">
    <source>
        <dbReference type="Proteomes" id="UP001595740"/>
    </source>
</evidence>